<dbReference type="EMBL" id="CAJRAU010000002">
    <property type="protein sequence ID" value="CAG5068618.1"/>
    <property type="molecule type" value="Genomic_DNA"/>
</dbReference>
<reference evidence="2 3" key="1">
    <citation type="submission" date="2021-04" db="EMBL/GenBank/DDBJ databases">
        <authorList>
            <person name="Rodrigo-Torres L."/>
            <person name="Arahal R. D."/>
            <person name="Lucena T."/>
        </authorList>
    </citation>
    <scope>NUCLEOTIDE SEQUENCE [LARGE SCALE GENOMIC DNA]</scope>
    <source>
        <strain evidence="2 3">CECT 9623</strain>
    </source>
</reference>
<feature type="transmembrane region" description="Helical" evidence="1">
    <location>
        <begin position="66"/>
        <end position="88"/>
    </location>
</feature>
<evidence type="ECO:0000313" key="2">
    <source>
        <dbReference type="EMBL" id="CAG5068618.1"/>
    </source>
</evidence>
<accession>A0ABM8UM92</accession>
<feature type="transmembrane region" description="Helical" evidence="1">
    <location>
        <begin position="6"/>
        <end position="27"/>
    </location>
</feature>
<name>A0ABM8UM92_9BACT</name>
<dbReference type="RefSeq" id="WP_215232755.1">
    <property type="nucleotide sequence ID" value="NZ_CAJRAU010000002.1"/>
</dbReference>
<feature type="transmembrane region" description="Helical" evidence="1">
    <location>
        <begin position="34"/>
        <end position="54"/>
    </location>
</feature>
<sequence>MNTYLTGFVINCLAALVLSGYLLYLYLMKKPADGLGAIRSIVVLIVIECAVSIYCVRDGNLTLASVIVWVQAVAIIATTVFIILIIIFKPDWK</sequence>
<organism evidence="2 3">
    <name type="scientific">Dyadobacter linearis</name>
    <dbReference type="NCBI Taxonomy" id="2823330"/>
    <lineage>
        <taxon>Bacteria</taxon>
        <taxon>Pseudomonadati</taxon>
        <taxon>Bacteroidota</taxon>
        <taxon>Cytophagia</taxon>
        <taxon>Cytophagales</taxon>
        <taxon>Spirosomataceae</taxon>
        <taxon>Dyadobacter</taxon>
    </lineage>
</organism>
<keyword evidence="3" id="KW-1185">Reference proteome</keyword>
<comment type="caution">
    <text evidence="2">The sequence shown here is derived from an EMBL/GenBank/DDBJ whole genome shotgun (WGS) entry which is preliminary data.</text>
</comment>
<evidence type="ECO:0000256" key="1">
    <source>
        <dbReference type="SAM" id="Phobius"/>
    </source>
</evidence>
<keyword evidence="1" id="KW-0472">Membrane</keyword>
<dbReference type="Proteomes" id="UP000679725">
    <property type="component" value="Unassembled WGS sequence"/>
</dbReference>
<keyword evidence="1" id="KW-0812">Transmembrane</keyword>
<protein>
    <submittedName>
        <fullName evidence="2">Uncharacterized protein</fullName>
    </submittedName>
</protein>
<keyword evidence="1" id="KW-1133">Transmembrane helix</keyword>
<evidence type="ECO:0000313" key="3">
    <source>
        <dbReference type="Proteomes" id="UP000679725"/>
    </source>
</evidence>
<proteinExistence type="predicted"/>
<gene>
    <name evidence="2" type="ORF">DYBT9623_01350</name>
</gene>